<accession>A0A4P9X1Y4</accession>
<feature type="compositionally biased region" description="Polar residues" evidence="1">
    <location>
        <begin position="26"/>
        <end position="39"/>
    </location>
</feature>
<evidence type="ECO:0000256" key="1">
    <source>
        <dbReference type="SAM" id="MobiDB-lite"/>
    </source>
</evidence>
<dbReference type="EMBL" id="ML014555">
    <property type="protein sequence ID" value="RKO98250.1"/>
    <property type="molecule type" value="Genomic_DNA"/>
</dbReference>
<keyword evidence="3" id="KW-1185">Reference proteome</keyword>
<name>A0A4P9X1Y4_9FUNG</name>
<feature type="compositionally biased region" description="Polar residues" evidence="1">
    <location>
        <begin position="1"/>
        <end position="17"/>
    </location>
</feature>
<organism evidence="2 3">
    <name type="scientific">Caulochytrium protostelioides</name>
    <dbReference type="NCBI Taxonomy" id="1555241"/>
    <lineage>
        <taxon>Eukaryota</taxon>
        <taxon>Fungi</taxon>
        <taxon>Fungi incertae sedis</taxon>
        <taxon>Chytridiomycota</taxon>
        <taxon>Chytridiomycota incertae sedis</taxon>
        <taxon>Chytridiomycetes</taxon>
        <taxon>Caulochytriales</taxon>
        <taxon>Caulochytriaceae</taxon>
        <taxon>Caulochytrium</taxon>
    </lineage>
</organism>
<evidence type="ECO:0000313" key="2">
    <source>
        <dbReference type="EMBL" id="RKO98250.1"/>
    </source>
</evidence>
<feature type="region of interest" description="Disordered" evidence="1">
    <location>
        <begin position="1"/>
        <end position="60"/>
    </location>
</feature>
<dbReference type="Proteomes" id="UP000274922">
    <property type="component" value="Unassembled WGS sequence"/>
</dbReference>
<evidence type="ECO:0000313" key="3">
    <source>
        <dbReference type="Proteomes" id="UP000274922"/>
    </source>
</evidence>
<dbReference type="AlphaFoldDB" id="A0A4P9X1Y4"/>
<sequence>MTSTATISGVSTTTDEATASIDWPTATVSDESLLSQTSAPPMEPTASGTPEGGSGSNTTKIAAGIAGGAAAAGAAAAAAFAFSKSAASNTAIKASITDGISAASEFNPLYEAPTHGGVHRNPLYSPLAKTQDCKPIGIDDPFVHMTVFGSSSHRCQS</sequence>
<reference evidence="3" key="1">
    <citation type="journal article" date="2018" name="Nat. Microbiol.">
        <title>Leveraging single-cell genomics to expand the fungal tree of life.</title>
        <authorList>
            <person name="Ahrendt S.R."/>
            <person name="Quandt C.A."/>
            <person name="Ciobanu D."/>
            <person name="Clum A."/>
            <person name="Salamov A."/>
            <person name="Andreopoulos B."/>
            <person name="Cheng J.F."/>
            <person name="Woyke T."/>
            <person name="Pelin A."/>
            <person name="Henrissat B."/>
            <person name="Reynolds N.K."/>
            <person name="Benny G.L."/>
            <person name="Smith M.E."/>
            <person name="James T.Y."/>
            <person name="Grigoriev I.V."/>
        </authorList>
    </citation>
    <scope>NUCLEOTIDE SEQUENCE [LARGE SCALE GENOMIC DNA]</scope>
    <source>
        <strain evidence="3">ATCC 52028</strain>
    </source>
</reference>
<gene>
    <name evidence="2" type="ORF">CXG81DRAFT_21499</name>
</gene>
<proteinExistence type="predicted"/>
<protein>
    <submittedName>
        <fullName evidence="2">Uncharacterized protein</fullName>
    </submittedName>
</protein>